<dbReference type="InterPro" id="IPR000630">
    <property type="entry name" value="Ribosomal_uS8"/>
</dbReference>
<dbReference type="InterPro" id="IPR035987">
    <property type="entry name" value="Ribosomal_uS8_sf"/>
</dbReference>
<keyword evidence="3 8" id="KW-0694">RNA-binding</keyword>
<dbReference type="Gene3D" id="3.30.1370.30">
    <property type="match status" value="1"/>
</dbReference>
<dbReference type="Pfam" id="PF00410">
    <property type="entry name" value="Ribosomal_S8"/>
    <property type="match status" value="1"/>
</dbReference>
<evidence type="ECO:0000256" key="1">
    <source>
        <dbReference type="ARBA" id="ARBA00006471"/>
    </source>
</evidence>
<dbReference type="GO" id="GO:1990904">
    <property type="term" value="C:ribonucleoprotein complex"/>
    <property type="evidence" value="ECO:0007669"/>
    <property type="project" value="UniProtKB-KW"/>
</dbReference>
<dbReference type="STRING" id="1920490.GCA_001895925_01487"/>
<sequence length="133" mass="14597">MAVNDTISDMLTRIRNASLARHQTTKVPSTKMTRSIANVLKAEGFIADYEEAGEGVERHLVLGLKYRGKSRKPIITALKRVSKPGLRVYANRKELPRVLGGIGIAIVSTSSGIMTDREARRTGVGGEVLCYVW</sequence>
<evidence type="ECO:0000256" key="2">
    <source>
        <dbReference type="ARBA" id="ARBA00022730"/>
    </source>
</evidence>
<proteinExistence type="inferred from homology"/>
<accession>A0A2T1DLY7</accession>
<dbReference type="OrthoDB" id="9802617at2"/>
<gene>
    <name evidence="8" type="primary">rpsH</name>
    <name evidence="8" type="synonym">rps8</name>
    <name evidence="10" type="ORF">C7B65_02535</name>
</gene>
<comment type="similarity">
    <text evidence="1 8 9">Belongs to the universal ribosomal protein uS8 family.</text>
</comment>
<keyword evidence="2 8" id="KW-0699">rRNA-binding</keyword>
<dbReference type="GO" id="GO:0006412">
    <property type="term" value="P:translation"/>
    <property type="evidence" value="ECO:0007669"/>
    <property type="project" value="UniProtKB-UniRule"/>
</dbReference>
<reference evidence="10 11" key="1">
    <citation type="submission" date="2018-02" db="EMBL/GenBank/DDBJ databases">
        <authorList>
            <person name="Cohen D.B."/>
            <person name="Kent A.D."/>
        </authorList>
    </citation>
    <scope>NUCLEOTIDE SEQUENCE [LARGE SCALE GENOMIC DNA]</scope>
    <source>
        <strain evidence="10 11">ULC007</strain>
    </source>
</reference>
<dbReference type="Proteomes" id="UP000238634">
    <property type="component" value="Unassembled WGS sequence"/>
</dbReference>
<dbReference type="FunFam" id="3.30.1370.30:FF:000002">
    <property type="entry name" value="30S ribosomal protein S8"/>
    <property type="match status" value="1"/>
</dbReference>
<dbReference type="EMBL" id="PVWG01000002">
    <property type="protein sequence ID" value="PSB21486.1"/>
    <property type="molecule type" value="Genomic_DNA"/>
</dbReference>
<name>A0A2T1DLY7_9CYAN</name>
<dbReference type="GO" id="GO:0003735">
    <property type="term" value="F:structural constituent of ribosome"/>
    <property type="evidence" value="ECO:0007669"/>
    <property type="project" value="InterPro"/>
</dbReference>
<dbReference type="RefSeq" id="WP_073069339.1">
    <property type="nucleotide sequence ID" value="NZ_MPPI01000002.1"/>
</dbReference>
<evidence type="ECO:0000256" key="8">
    <source>
        <dbReference type="HAMAP-Rule" id="MF_01302"/>
    </source>
</evidence>
<dbReference type="GO" id="GO:0005737">
    <property type="term" value="C:cytoplasm"/>
    <property type="evidence" value="ECO:0007669"/>
    <property type="project" value="UniProtKB-ARBA"/>
</dbReference>
<dbReference type="InterPro" id="IPR047863">
    <property type="entry name" value="Ribosomal_uS8_CS"/>
</dbReference>
<keyword evidence="4 8" id="KW-0689">Ribosomal protein</keyword>
<dbReference type="SUPFAM" id="SSF56047">
    <property type="entry name" value="Ribosomal protein S8"/>
    <property type="match status" value="1"/>
</dbReference>
<evidence type="ECO:0000256" key="6">
    <source>
        <dbReference type="ARBA" id="ARBA00035258"/>
    </source>
</evidence>
<dbReference type="HAMAP" id="MF_01302_B">
    <property type="entry name" value="Ribosomal_uS8_B"/>
    <property type="match status" value="1"/>
</dbReference>
<evidence type="ECO:0000313" key="10">
    <source>
        <dbReference type="EMBL" id="PSB21486.1"/>
    </source>
</evidence>
<evidence type="ECO:0000256" key="3">
    <source>
        <dbReference type="ARBA" id="ARBA00022884"/>
    </source>
</evidence>
<comment type="subunit">
    <text evidence="7 8">Part of the 30S ribosomal subunit. Contacts proteins S5 and S12.</text>
</comment>
<dbReference type="FunFam" id="3.30.1490.10:FF:000001">
    <property type="entry name" value="30S ribosomal protein S8"/>
    <property type="match status" value="1"/>
</dbReference>
<reference evidence="10 11" key="2">
    <citation type="submission" date="2018-03" db="EMBL/GenBank/DDBJ databases">
        <title>The ancient ancestry and fast evolution of plastids.</title>
        <authorList>
            <person name="Moore K.R."/>
            <person name="Magnabosco C."/>
            <person name="Momper L."/>
            <person name="Gold D.A."/>
            <person name="Bosak T."/>
            <person name="Fournier G.P."/>
        </authorList>
    </citation>
    <scope>NUCLEOTIDE SEQUENCE [LARGE SCALE GENOMIC DNA]</scope>
    <source>
        <strain evidence="10 11">ULC007</strain>
    </source>
</reference>
<comment type="caution">
    <text evidence="10">The sequence shown here is derived from an EMBL/GenBank/DDBJ whole genome shotgun (WGS) entry which is preliminary data.</text>
</comment>
<evidence type="ECO:0000256" key="9">
    <source>
        <dbReference type="RuleBase" id="RU003660"/>
    </source>
</evidence>
<dbReference type="PROSITE" id="PS00053">
    <property type="entry name" value="RIBOSOMAL_S8"/>
    <property type="match status" value="1"/>
</dbReference>
<comment type="function">
    <text evidence="8">One of the primary rRNA binding proteins, it binds directly to 16S rRNA central domain where it helps coordinate assembly of the platform of the 30S subunit.</text>
</comment>
<dbReference type="NCBIfam" id="NF001109">
    <property type="entry name" value="PRK00136.1"/>
    <property type="match status" value="1"/>
</dbReference>
<evidence type="ECO:0000313" key="11">
    <source>
        <dbReference type="Proteomes" id="UP000238634"/>
    </source>
</evidence>
<evidence type="ECO:0000256" key="7">
    <source>
        <dbReference type="ARBA" id="ARBA00046740"/>
    </source>
</evidence>
<keyword evidence="11" id="KW-1185">Reference proteome</keyword>
<dbReference type="GO" id="GO:0005840">
    <property type="term" value="C:ribosome"/>
    <property type="evidence" value="ECO:0007669"/>
    <property type="project" value="UniProtKB-KW"/>
</dbReference>
<keyword evidence="5 8" id="KW-0687">Ribonucleoprotein</keyword>
<evidence type="ECO:0000256" key="4">
    <source>
        <dbReference type="ARBA" id="ARBA00022980"/>
    </source>
</evidence>
<dbReference type="AlphaFoldDB" id="A0A2T1DLY7"/>
<dbReference type="PANTHER" id="PTHR11758">
    <property type="entry name" value="40S RIBOSOMAL PROTEIN S15A"/>
    <property type="match status" value="1"/>
</dbReference>
<dbReference type="GO" id="GO:0019843">
    <property type="term" value="F:rRNA binding"/>
    <property type="evidence" value="ECO:0007669"/>
    <property type="project" value="UniProtKB-UniRule"/>
</dbReference>
<protein>
    <recommendedName>
        <fullName evidence="6 8">Small ribosomal subunit protein uS8</fullName>
    </recommendedName>
</protein>
<dbReference type="Gene3D" id="3.30.1490.10">
    <property type="match status" value="1"/>
</dbReference>
<evidence type="ECO:0000256" key="5">
    <source>
        <dbReference type="ARBA" id="ARBA00023274"/>
    </source>
</evidence>
<organism evidence="10 11">
    <name type="scientific">Phormidesmis priestleyi ULC007</name>
    <dbReference type="NCBI Taxonomy" id="1920490"/>
    <lineage>
        <taxon>Bacteria</taxon>
        <taxon>Bacillati</taxon>
        <taxon>Cyanobacteriota</taxon>
        <taxon>Cyanophyceae</taxon>
        <taxon>Leptolyngbyales</taxon>
        <taxon>Leptolyngbyaceae</taxon>
        <taxon>Phormidesmis</taxon>
    </lineage>
</organism>